<evidence type="ECO:0000256" key="1">
    <source>
        <dbReference type="SAM" id="Phobius"/>
    </source>
</evidence>
<dbReference type="PANTHER" id="PTHR36842">
    <property type="entry name" value="PROTEIN TOLB HOMOLOG"/>
    <property type="match status" value="1"/>
</dbReference>
<dbReference type="InterPro" id="IPR011042">
    <property type="entry name" value="6-blade_b-propeller_TolB-like"/>
</dbReference>
<proteinExistence type="predicted"/>
<keyword evidence="1" id="KW-0812">Transmembrane</keyword>
<dbReference type="PANTHER" id="PTHR36842:SF1">
    <property type="entry name" value="PROTEIN TOLB"/>
    <property type="match status" value="1"/>
</dbReference>
<organism evidence="3 4">
    <name type="scientific">Stygiobacter electus</name>
    <dbReference type="NCBI Taxonomy" id="3032292"/>
    <lineage>
        <taxon>Bacteria</taxon>
        <taxon>Pseudomonadati</taxon>
        <taxon>Ignavibacteriota</taxon>
        <taxon>Ignavibacteria</taxon>
        <taxon>Ignavibacteriales</taxon>
        <taxon>Melioribacteraceae</taxon>
        <taxon>Stygiobacter</taxon>
    </lineage>
</organism>
<dbReference type="InterPro" id="IPR026444">
    <property type="entry name" value="Secre_tail"/>
</dbReference>
<dbReference type="NCBIfam" id="TIGR04183">
    <property type="entry name" value="Por_Secre_tail"/>
    <property type="match status" value="1"/>
</dbReference>
<keyword evidence="1" id="KW-0472">Membrane</keyword>
<evidence type="ECO:0000313" key="3">
    <source>
        <dbReference type="EMBL" id="MDF1613061.1"/>
    </source>
</evidence>
<protein>
    <submittedName>
        <fullName evidence="3">T9SS type A sorting domain-containing protein</fullName>
    </submittedName>
</protein>
<keyword evidence="4" id="KW-1185">Reference proteome</keyword>
<dbReference type="RefSeq" id="WP_321536831.1">
    <property type="nucleotide sequence ID" value="NZ_JARGDL010000025.1"/>
</dbReference>
<evidence type="ECO:0000313" key="4">
    <source>
        <dbReference type="Proteomes" id="UP001221302"/>
    </source>
</evidence>
<gene>
    <name evidence="3" type="ORF">P0M35_12925</name>
</gene>
<dbReference type="SUPFAM" id="SSF82171">
    <property type="entry name" value="DPP6 N-terminal domain-like"/>
    <property type="match status" value="1"/>
</dbReference>
<dbReference type="Gene3D" id="2.120.10.30">
    <property type="entry name" value="TolB, C-terminal domain"/>
    <property type="match status" value="1"/>
</dbReference>
<dbReference type="EMBL" id="JARGDL010000025">
    <property type="protein sequence ID" value="MDF1613061.1"/>
    <property type="molecule type" value="Genomic_DNA"/>
</dbReference>
<dbReference type="AlphaFoldDB" id="A0AAE3NY39"/>
<comment type="caution">
    <text evidence="3">The sequence shown here is derived from an EMBL/GenBank/DDBJ whole genome shotgun (WGS) entry which is preliminary data.</text>
</comment>
<sequence length="452" mass="51489">MRNKILTAIYLFRNVFSPISISMTKIFTDFRNTATAFGNKFNIIILIFMIWIFPLLTAQAQFNLPIKSGRIVFHRYSDWKNWDGKLFLYDFSTKTLTELSKSWTSIEHTVNAHFSPDGTRIVFMAVPKGSRVRSSWNVYLCDLRKPTEIINLTPNNVLDQDPKFFRDGIHICYKSDGDLKIMNIETREITQVTHDGWNVEESMPYPTTNGKKIIYSTGVGNNTFIYSVNIDGTDNKIIEGTTNVHSYYPIVRDDSTYIFTRANSPHNNADDLYLANLFTGVSSSLPFNSDIADDSDPYPIDSEYVLYSSNRSGTQGGWDLFLGNLKTGASWSLSLFGINSNLHELGVCYTPYSIPTSMKETSLIPDKFYVEQNYPNPFNATTRINFSLPVSTTVTIKMFNSIGEVVLKKELGYLERGKHFYDLDGSNLPSGVFFYQFITNEKSITKKCVMIK</sequence>
<reference evidence="3" key="1">
    <citation type="submission" date="2023-03" db="EMBL/GenBank/DDBJ databases">
        <title>Stygiobacter electus gen. nov., sp. nov., facultatively anaerobic thermotolerant bacterium of the class Ignavibacteria from a well of Yessentuki mineral water deposit.</title>
        <authorList>
            <person name="Podosokorskaya O.A."/>
            <person name="Elcheninov A.G."/>
            <person name="Petrova N.F."/>
            <person name="Zavarzina D.G."/>
            <person name="Kublanov I.V."/>
            <person name="Merkel A.Y."/>
        </authorList>
    </citation>
    <scope>NUCLEOTIDE SEQUENCE</scope>
    <source>
        <strain evidence="3">09-Me</strain>
    </source>
</reference>
<feature type="domain" description="Secretion system C-terminal sorting" evidence="2">
    <location>
        <begin position="374"/>
        <end position="449"/>
    </location>
</feature>
<accession>A0AAE3NY39</accession>
<keyword evidence="1" id="KW-1133">Transmembrane helix</keyword>
<dbReference type="Proteomes" id="UP001221302">
    <property type="component" value="Unassembled WGS sequence"/>
</dbReference>
<feature type="transmembrane region" description="Helical" evidence="1">
    <location>
        <begin position="40"/>
        <end position="58"/>
    </location>
</feature>
<name>A0AAE3NY39_9BACT</name>
<evidence type="ECO:0000259" key="2">
    <source>
        <dbReference type="Pfam" id="PF18962"/>
    </source>
</evidence>
<dbReference type="Pfam" id="PF18962">
    <property type="entry name" value="Por_Secre_tail"/>
    <property type="match status" value="1"/>
</dbReference>